<proteinExistence type="predicted"/>
<dbReference type="EMBL" id="CP076643">
    <property type="protein sequence ID" value="QXO16593.1"/>
    <property type="molecule type" value="Genomic_DNA"/>
</dbReference>
<dbReference type="SUPFAM" id="SSF51735">
    <property type="entry name" value="NAD(P)-binding Rossmann-fold domains"/>
    <property type="match status" value="1"/>
</dbReference>
<dbReference type="InterPro" id="IPR013099">
    <property type="entry name" value="K_chnl_dom"/>
</dbReference>
<evidence type="ECO:0000313" key="6">
    <source>
        <dbReference type="Proteomes" id="UP000694232"/>
    </source>
</evidence>
<evidence type="ECO:0000256" key="1">
    <source>
        <dbReference type="ARBA" id="ARBA00004651"/>
    </source>
</evidence>
<dbReference type="PANTHER" id="PTHR43833:SF9">
    <property type="entry name" value="POTASSIUM CHANNEL PROTEIN YUGO-RELATED"/>
    <property type="match status" value="1"/>
</dbReference>
<dbReference type="Proteomes" id="UP000694232">
    <property type="component" value="Chromosome 1"/>
</dbReference>
<evidence type="ECO:0000259" key="4">
    <source>
        <dbReference type="Pfam" id="PF07885"/>
    </source>
</evidence>
<feature type="transmembrane region" description="Helical" evidence="2">
    <location>
        <begin position="57"/>
        <end position="76"/>
    </location>
</feature>
<dbReference type="AlphaFoldDB" id="A0A975YME1"/>
<feature type="transmembrane region" description="Helical" evidence="2">
    <location>
        <begin position="25"/>
        <end position="45"/>
    </location>
</feature>
<accession>A0A975YME1</accession>
<dbReference type="PANTHER" id="PTHR43833">
    <property type="entry name" value="POTASSIUM CHANNEL PROTEIN 2-RELATED-RELATED"/>
    <property type="match status" value="1"/>
</dbReference>
<dbReference type="Pfam" id="PF02254">
    <property type="entry name" value="TrkA_N"/>
    <property type="match status" value="1"/>
</dbReference>
<evidence type="ECO:0000313" key="5">
    <source>
        <dbReference type="EMBL" id="QXO16593.1"/>
    </source>
</evidence>
<dbReference type="InterPro" id="IPR036291">
    <property type="entry name" value="NAD(P)-bd_dom_sf"/>
</dbReference>
<protein>
    <submittedName>
        <fullName evidence="5">NAD-binding protein</fullName>
    </submittedName>
</protein>
<feature type="domain" description="RCK N-terminal" evidence="3">
    <location>
        <begin position="127"/>
        <end position="234"/>
    </location>
</feature>
<keyword evidence="2" id="KW-0472">Membrane</keyword>
<evidence type="ECO:0000256" key="2">
    <source>
        <dbReference type="SAM" id="Phobius"/>
    </source>
</evidence>
<name>A0A975YME1_9VIBR</name>
<evidence type="ECO:0000259" key="3">
    <source>
        <dbReference type="Pfam" id="PF02254"/>
    </source>
</evidence>
<gene>
    <name evidence="5" type="ORF">KNV97_13975</name>
</gene>
<dbReference type="Pfam" id="PF07885">
    <property type="entry name" value="Ion_trans_2"/>
    <property type="match status" value="1"/>
</dbReference>
<keyword evidence="2" id="KW-1133">Transmembrane helix</keyword>
<sequence length="345" mass="38787">MKMNKTFIDLWDKYLSKVADNINRLNVSLIALVFILLVYGALHLLGETHLVETPARFLYFIVVVASTVGFGDYSPQTEGGQLFTAFFIIPISITLFAVVAAKLAAKAAALWYRKIKGRHTMNYKNHIVILGYNREKTPLLIRQLKREEQRKIVLVSREEQENPLPEFVDFINVTSFTSAEELSRSNISHASCIVVDTDKDDTTLTLALFVTGLNKEAHLVAHFTDDIKGQILKSMYPKSECISNLSTELLAKSVIDSGSSLVHSELVSAHQGQTQYAIQVPDTVAPFPLSEVFLLFKTQVEATIIGLRRFESEQILLNAKLTTEVRPGDTLFYISDERIQFSSWP</sequence>
<comment type="subcellular location">
    <subcellularLocation>
        <location evidence="1">Cell membrane</location>
        <topology evidence="1">Multi-pass membrane protein</topology>
    </subcellularLocation>
</comment>
<organism evidence="5 6">
    <name type="scientific">Vibrio ostreae</name>
    <dbReference type="NCBI Taxonomy" id="2841925"/>
    <lineage>
        <taxon>Bacteria</taxon>
        <taxon>Pseudomonadati</taxon>
        <taxon>Pseudomonadota</taxon>
        <taxon>Gammaproteobacteria</taxon>
        <taxon>Vibrionales</taxon>
        <taxon>Vibrionaceae</taxon>
        <taxon>Vibrio</taxon>
    </lineage>
</organism>
<dbReference type="InterPro" id="IPR050721">
    <property type="entry name" value="Trk_Ktr_HKT_K-transport"/>
</dbReference>
<feature type="transmembrane region" description="Helical" evidence="2">
    <location>
        <begin position="82"/>
        <end position="105"/>
    </location>
</feature>
<keyword evidence="2" id="KW-0812">Transmembrane</keyword>
<reference evidence="5" key="1">
    <citation type="submission" date="2021-06" db="EMBL/GenBank/DDBJ databases">
        <title>Vibrio nov. sp., novel gut bacterium isolated from Yellow Sea oyster.</title>
        <authorList>
            <person name="Muhammad N."/>
            <person name="Nguyen T.H."/>
            <person name="Lee Y.-J."/>
            <person name="Ko J."/>
            <person name="Kim S.-G."/>
        </authorList>
    </citation>
    <scope>NUCLEOTIDE SEQUENCE</scope>
    <source>
        <strain evidence="5">OG9-811</strain>
    </source>
</reference>
<keyword evidence="6" id="KW-1185">Reference proteome</keyword>
<dbReference type="Gene3D" id="1.10.287.70">
    <property type="match status" value="1"/>
</dbReference>
<dbReference type="InterPro" id="IPR003148">
    <property type="entry name" value="RCK_N"/>
</dbReference>
<dbReference type="SUPFAM" id="SSF81324">
    <property type="entry name" value="Voltage-gated potassium channels"/>
    <property type="match status" value="1"/>
</dbReference>
<dbReference type="Gene3D" id="3.40.50.720">
    <property type="entry name" value="NAD(P)-binding Rossmann-like Domain"/>
    <property type="match status" value="1"/>
</dbReference>
<dbReference type="RefSeq" id="WP_136484363.1">
    <property type="nucleotide sequence ID" value="NZ_CP076643.1"/>
</dbReference>
<dbReference type="GO" id="GO:0006813">
    <property type="term" value="P:potassium ion transport"/>
    <property type="evidence" value="ECO:0007669"/>
    <property type="project" value="InterPro"/>
</dbReference>
<dbReference type="GO" id="GO:0005886">
    <property type="term" value="C:plasma membrane"/>
    <property type="evidence" value="ECO:0007669"/>
    <property type="project" value="UniProtKB-SubCell"/>
</dbReference>
<dbReference type="KEGG" id="vos:KNV97_13975"/>
<feature type="domain" description="Potassium channel" evidence="4">
    <location>
        <begin position="31"/>
        <end position="105"/>
    </location>
</feature>